<gene>
    <name evidence="2" type="ORF">NT01SARS_0502</name>
</gene>
<dbReference type="Gene3D" id="3.40.710.10">
    <property type="entry name" value="DD-peptidase/beta-lactamase superfamily"/>
    <property type="match status" value="1"/>
</dbReference>
<dbReference type="InterPro" id="IPR001466">
    <property type="entry name" value="Beta-lactam-related"/>
</dbReference>
<organism evidence="2 3">
    <name type="scientific">SAR86 cluster bacterium SAR86A</name>
    <dbReference type="NCBI Taxonomy" id="1123866"/>
    <lineage>
        <taxon>Bacteria</taxon>
        <taxon>Pseudomonadati</taxon>
        <taxon>Pseudomonadota</taxon>
        <taxon>Gammaproteobacteria</taxon>
        <taxon>SAR86 cluster</taxon>
    </lineage>
</organism>
<dbReference type="InterPro" id="IPR052907">
    <property type="entry name" value="Beta-lactamase/esterase"/>
</dbReference>
<protein>
    <submittedName>
        <fullName evidence="2">Beta-lactamase</fullName>
    </submittedName>
</protein>
<reference evidence="2 3" key="1">
    <citation type="journal article" date="2012" name="ISME J.">
        <title>Genomic insights to SAR86, an abundant and uncultivated marine bacterial lineage.</title>
        <authorList>
            <person name="Dupont C.L."/>
            <person name="Rusch D.B."/>
            <person name="Yooseph S."/>
            <person name="Lombardo M.J."/>
            <person name="Richter R.A."/>
            <person name="Valas R."/>
            <person name="Novotny M."/>
            <person name="Yee-Greenbaum J."/>
            <person name="Selengut J.D."/>
            <person name="Haft D.H."/>
            <person name="Halpern A.L."/>
            <person name="Lasken R.S."/>
            <person name="Nealson K."/>
            <person name="Friedman R."/>
            <person name="Venter J.C."/>
        </authorList>
    </citation>
    <scope>NUCLEOTIDE SEQUENCE [LARGE SCALE GENOMIC DNA]</scope>
</reference>
<evidence type="ECO:0000313" key="2">
    <source>
        <dbReference type="EMBL" id="EJP72018.1"/>
    </source>
</evidence>
<dbReference type="Proteomes" id="UP000010305">
    <property type="component" value="Unassembled WGS sequence"/>
</dbReference>
<dbReference type="InterPro" id="IPR012338">
    <property type="entry name" value="Beta-lactam/transpept-like"/>
</dbReference>
<dbReference type="PANTHER" id="PTHR43319:SF3">
    <property type="entry name" value="BETA-LACTAMASE-RELATED DOMAIN-CONTAINING PROTEIN"/>
    <property type="match status" value="1"/>
</dbReference>
<dbReference type="AlphaFoldDB" id="J5K8K1"/>
<evidence type="ECO:0000313" key="3">
    <source>
        <dbReference type="Proteomes" id="UP000010305"/>
    </source>
</evidence>
<feature type="domain" description="Beta-lactamase-related" evidence="1">
    <location>
        <begin position="27"/>
        <end position="385"/>
    </location>
</feature>
<dbReference type="PANTHER" id="PTHR43319">
    <property type="entry name" value="BETA-LACTAMASE-RELATED"/>
    <property type="match status" value="1"/>
</dbReference>
<evidence type="ECO:0000259" key="1">
    <source>
        <dbReference type="Pfam" id="PF00144"/>
    </source>
</evidence>
<dbReference type="Pfam" id="PF00144">
    <property type="entry name" value="Beta-lactamase"/>
    <property type="match status" value="1"/>
</dbReference>
<sequence length="401" mass="45185">MVQGNYKPEFQKIYDIFNDQINSDYELGAGISIEYKGELIVDLFGGFKSESKTTKWTKDTLVNVWSVTKAVTGICILKLISDEKLDVNKLVSDYWPEYGCNGKEDTRVIDLLTHRAGMFGFQNGYPQSNWNDWDLYVDALQNQMPFREPGTTQGYHAVTFGWLIGELIRKIDGRSVGKYFEDEFAKPLNLDFHIGLKEENLSRCADVTYKKLDSIQPPIGFIKYVPNFILNGSLKSFKNSITSNDFSKAFNSENFDKNNPNSVDWRTAEVPSANGHGTARSLSKLFGTLSNLIEDNESIIDKDVLKTAIEVHSSGPDTVLFGANLNFGYCFMVEQSFNQNINFAPILNTQCYGHAGIGGSVAFGDLKNKIGYSFVCNRQQKMKDLYKTSNLITKALYEILD</sequence>
<proteinExistence type="predicted"/>
<dbReference type="HOGENOM" id="CLU_035614_3_0_6"/>
<accession>J5K8K1</accession>
<name>J5K8K1_9GAMM</name>
<dbReference type="STRING" id="1123866.NT01SARS_0502"/>
<dbReference type="EMBL" id="JH611156">
    <property type="protein sequence ID" value="EJP72018.1"/>
    <property type="molecule type" value="Genomic_DNA"/>
</dbReference>
<dbReference type="SUPFAM" id="SSF56601">
    <property type="entry name" value="beta-lactamase/transpeptidase-like"/>
    <property type="match status" value="1"/>
</dbReference>